<name>A0A0H4T2U3_9EURY</name>
<dbReference type="AlphaFoldDB" id="A0A0H4T2U3"/>
<organism evidence="1">
    <name type="scientific">uncultured euryarchaeote Rifle_16ft_4_minimus_309</name>
    <dbReference type="NCBI Taxonomy" id="1665192"/>
    <lineage>
        <taxon>Archaea</taxon>
        <taxon>Methanobacteriati</taxon>
        <taxon>Methanobacteriota</taxon>
        <taxon>environmental samples</taxon>
    </lineage>
</organism>
<evidence type="ECO:0000313" key="1">
    <source>
        <dbReference type="EMBL" id="AKQ01951.1"/>
    </source>
</evidence>
<dbReference type="EMBL" id="KT006986">
    <property type="protein sequence ID" value="AKQ01951.1"/>
    <property type="molecule type" value="Genomic_DNA"/>
</dbReference>
<accession>A0A0H4T2U3</accession>
<proteinExistence type="predicted"/>
<sequence length="55" mass="6459">MDEALDLFELDEPMPCYEFNDRLGSTRDDGRCMSCRKFLTIECPYIDRFLGEDGE</sequence>
<reference evidence="1" key="1">
    <citation type="journal article" date="2015" name="ISME J.">
        <title>Aquifer environment selects for microbial species cohorts in sediment and groundwater.</title>
        <authorList>
            <person name="Hug L.A."/>
            <person name="Thomas B.C."/>
            <person name="Brown C.T."/>
            <person name="Frischkorn K.R."/>
            <person name="Williams K.H."/>
            <person name="Tringe S.G."/>
            <person name="Banfield J.F."/>
        </authorList>
    </citation>
    <scope>NUCLEOTIDE SEQUENCE</scope>
</reference>
<protein>
    <submittedName>
        <fullName evidence="1">Uncharacterized protein</fullName>
    </submittedName>
</protein>